<dbReference type="PANTHER" id="PTHR11487:SF0">
    <property type="entry name" value="S-ACYL FATTY ACID SYNTHASE THIOESTERASE, MEDIUM CHAIN"/>
    <property type="match status" value="1"/>
</dbReference>
<keyword evidence="3" id="KW-0378">Hydrolase</keyword>
<proteinExistence type="inferred from homology"/>
<dbReference type="InterPro" id="IPR001031">
    <property type="entry name" value="Thioesterase"/>
</dbReference>
<dbReference type="PANTHER" id="PTHR11487">
    <property type="entry name" value="THIOESTERASE"/>
    <property type="match status" value="1"/>
</dbReference>
<dbReference type="GO" id="GO:0016788">
    <property type="term" value="F:hydrolase activity, acting on ester bonds"/>
    <property type="evidence" value="ECO:0007669"/>
    <property type="project" value="UniProtKB-ARBA"/>
</dbReference>
<evidence type="ECO:0000256" key="3">
    <source>
        <dbReference type="ARBA" id="ARBA00022801"/>
    </source>
</evidence>
<dbReference type="AlphaFoldDB" id="A0A0G8ET42"/>
<evidence type="ECO:0000256" key="5">
    <source>
        <dbReference type="ARBA" id="ARBA00023098"/>
    </source>
</evidence>
<evidence type="ECO:0000256" key="6">
    <source>
        <dbReference type="ARBA" id="ARBA00023160"/>
    </source>
</evidence>
<keyword evidence="5" id="KW-0443">Lipid metabolism</keyword>
<dbReference type="PATRIC" id="fig|1396.428.peg.5855"/>
<evidence type="ECO:0000256" key="1">
    <source>
        <dbReference type="ARBA" id="ARBA00007169"/>
    </source>
</evidence>
<dbReference type="GO" id="GO:0006633">
    <property type="term" value="P:fatty acid biosynthetic process"/>
    <property type="evidence" value="ECO:0007669"/>
    <property type="project" value="UniProtKB-KW"/>
</dbReference>
<keyword evidence="2" id="KW-0444">Lipid biosynthesis</keyword>
<dbReference type="Gene3D" id="3.40.50.1820">
    <property type="entry name" value="alpha/beta hydrolase"/>
    <property type="match status" value="1"/>
</dbReference>
<comment type="caution">
    <text evidence="8">The sequence shown here is derived from an EMBL/GenBank/DDBJ whole genome shotgun (WGS) entry which is preliminary data.</text>
</comment>
<protein>
    <recommendedName>
        <fullName evidence="7">Thioesterase domain-containing protein</fullName>
    </recommendedName>
</protein>
<dbReference type="Pfam" id="PF00975">
    <property type="entry name" value="Thioesterase"/>
    <property type="match status" value="1"/>
</dbReference>
<sequence length="240" mass="27775">MQKTKLFCFPHAGGSAFSYAKWKNHFNPYIEVVPIELAGRGYRIEENLYQSMEEAVNDVYNKIVMQIDDSPYILFGHSMGSLIAYEVARKIKDSKNVSPEFLVLSGRNHPNSKIKNIRHNLSNEQFKREVIAMGGTPSGVLQSEELMEIFLPILRADFKIVETYIHDNNIQPCDIDFLIFNGENDEFTTYDQVIKWEQYTSKTCTLHSFEGNHFFLNENIEEIAKSIIRKLDSKRLSNSF</sequence>
<dbReference type="Proteomes" id="UP000035214">
    <property type="component" value="Unassembled WGS sequence"/>
</dbReference>
<evidence type="ECO:0000313" key="8">
    <source>
        <dbReference type="EMBL" id="KLA26592.1"/>
    </source>
</evidence>
<dbReference type="SUPFAM" id="SSF53474">
    <property type="entry name" value="alpha/beta-Hydrolases"/>
    <property type="match status" value="1"/>
</dbReference>
<organism evidence="8 9">
    <name type="scientific">Bacillus cereus</name>
    <dbReference type="NCBI Taxonomy" id="1396"/>
    <lineage>
        <taxon>Bacteria</taxon>
        <taxon>Bacillati</taxon>
        <taxon>Bacillota</taxon>
        <taxon>Bacilli</taxon>
        <taxon>Bacillales</taxon>
        <taxon>Bacillaceae</taxon>
        <taxon>Bacillus</taxon>
        <taxon>Bacillus cereus group</taxon>
    </lineage>
</organism>
<keyword evidence="6" id="KW-0275">Fatty acid biosynthesis</keyword>
<feature type="domain" description="Thioesterase" evidence="7">
    <location>
        <begin position="5"/>
        <end position="230"/>
    </location>
</feature>
<dbReference type="InterPro" id="IPR012223">
    <property type="entry name" value="TEII"/>
</dbReference>
<evidence type="ECO:0000256" key="2">
    <source>
        <dbReference type="ARBA" id="ARBA00022516"/>
    </source>
</evidence>
<dbReference type="RefSeq" id="WP_046955819.1">
    <property type="nucleotide sequence ID" value="NZ_LCYI01000039.1"/>
</dbReference>
<evidence type="ECO:0000259" key="7">
    <source>
        <dbReference type="Pfam" id="PF00975"/>
    </source>
</evidence>
<dbReference type="FunFam" id="3.40.50.1820:FF:000153">
    <property type="entry name" value="Surfactin synthase thioesterase subunit"/>
    <property type="match status" value="1"/>
</dbReference>
<dbReference type="InterPro" id="IPR029058">
    <property type="entry name" value="AB_hydrolase_fold"/>
</dbReference>
<gene>
    <name evidence="8" type="ORF">B4077_2376</name>
</gene>
<dbReference type="EMBL" id="LCYI01000039">
    <property type="protein sequence ID" value="KLA26592.1"/>
    <property type="molecule type" value="Genomic_DNA"/>
</dbReference>
<evidence type="ECO:0000256" key="4">
    <source>
        <dbReference type="ARBA" id="ARBA00022832"/>
    </source>
</evidence>
<name>A0A0G8ET42_BACCE</name>
<evidence type="ECO:0000313" key="9">
    <source>
        <dbReference type="Proteomes" id="UP000035214"/>
    </source>
</evidence>
<comment type="similarity">
    <text evidence="1">Belongs to the thioesterase family.</text>
</comment>
<keyword evidence="4" id="KW-0276">Fatty acid metabolism</keyword>
<reference evidence="8 9" key="1">
    <citation type="submission" date="2015-04" db="EMBL/GenBank/DDBJ databases">
        <title>Draft Genome Sequences of Eight Spore-Forming Food Isolates of Bacillus cereus Genome sequencing.</title>
        <authorList>
            <person name="Krawcyk A.O."/>
            <person name="de Jong A."/>
            <person name="Eijlander R.T."/>
            <person name="Berendsen E.M."/>
            <person name="Holsappel S."/>
            <person name="Wells-Bennik M."/>
            <person name="Kuipers O.P."/>
        </authorList>
    </citation>
    <scope>NUCLEOTIDE SEQUENCE [LARGE SCALE GENOMIC DNA]</scope>
    <source>
        <strain evidence="8 9">B4077</strain>
    </source>
</reference>
<accession>A0A0G8ET42</accession>